<gene>
    <name evidence="1" type="ORF">NLJ89_g6252</name>
</gene>
<dbReference type="EMBL" id="JANKHO010000650">
    <property type="protein sequence ID" value="KAJ3507535.1"/>
    <property type="molecule type" value="Genomic_DNA"/>
</dbReference>
<keyword evidence="2" id="KW-1185">Reference proteome</keyword>
<proteinExistence type="predicted"/>
<accession>A0A9W8MU86</accession>
<dbReference type="Proteomes" id="UP001148786">
    <property type="component" value="Unassembled WGS sequence"/>
</dbReference>
<dbReference type="OrthoDB" id="2834717at2759"/>
<organism evidence="1 2">
    <name type="scientific">Agrocybe chaxingu</name>
    <dbReference type="NCBI Taxonomy" id="84603"/>
    <lineage>
        <taxon>Eukaryota</taxon>
        <taxon>Fungi</taxon>
        <taxon>Dikarya</taxon>
        <taxon>Basidiomycota</taxon>
        <taxon>Agaricomycotina</taxon>
        <taxon>Agaricomycetes</taxon>
        <taxon>Agaricomycetidae</taxon>
        <taxon>Agaricales</taxon>
        <taxon>Agaricineae</taxon>
        <taxon>Strophariaceae</taxon>
        <taxon>Agrocybe</taxon>
    </lineage>
</organism>
<evidence type="ECO:0000313" key="1">
    <source>
        <dbReference type="EMBL" id="KAJ3507535.1"/>
    </source>
</evidence>
<comment type="caution">
    <text evidence="1">The sequence shown here is derived from an EMBL/GenBank/DDBJ whole genome shotgun (WGS) entry which is preliminary data.</text>
</comment>
<reference evidence="1" key="1">
    <citation type="submission" date="2022-07" db="EMBL/GenBank/DDBJ databases">
        <title>Genome Sequence of Agrocybe chaxingu.</title>
        <authorList>
            <person name="Buettner E."/>
        </authorList>
    </citation>
    <scope>NUCLEOTIDE SEQUENCE</scope>
    <source>
        <strain evidence="1">MP-N11</strain>
    </source>
</reference>
<name>A0A9W8MU86_9AGAR</name>
<dbReference type="AlphaFoldDB" id="A0A9W8MU86"/>
<protein>
    <submittedName>
        <fullName evidence="1">Uncharacterized protein</fullName>
    </submittedName>
</protein>
<evidence type="ECO:0000313" key="2">
    <source>
        <dbReference type="Proteomes" id="UP001148786"/>
    </source>
</evidence>
<sequence>MSTECTIIGIELTEEHLRRLATRISHEEVDDVRQAYEIVVGEAIQLGFDVPPTKHTSPTSDPNKTTIIFAVFDDIDSAHIMGNNNAHRLPKAIAWLTENGLPEAAQMELKRATFEP</sequence>